<dbReference type="KEGG" id="samy:DB32_008072"/>
<dbReference type="RefSeq" id="WP_157070131.1">
    <property type="nucleotide sequence ID" value="NZ_CP011125.1"/>
</dbReference>
<evidence type="ECO:0000256" key="1">
    <source>
        <dbReference type="SAM" id="MobiDB-lite"/>
    </source>
</evidence>
<accession>A0A0F6W9M6</accession>
<protein>
    <submittedName>
        <fullName evidence="2">Uncharacterized protein</fullName>
    </submittedName>
</protein>
<proteinExistence type="predicted"/>
<gene>
    <name evidence="2" type="ORF">DB32_008072</name>
</gene>
<feature type="compositionally biased region" description="Basic and acidic residues" evidence="1">
    <location>
        <begin position="42"/>
        <end position="51"/>
    </location>
</feature>
<feature type="region of interest" description="Disordered" evidence="1">
    <location>
        <begin position="19"/>
        <end position="56"/>
    </location>
</feature>
<dbReference type="EMBL" id="CP011125">
    <property type="protein sequence ID" value="AKF10923.1"/>
    <property type="molecule type" value="Genomic_DNA"/>
</dbReference>
<feature type="compositionally biased region" description="Low complexity" evidence="1">
    <location>
        <begin position="28"/>
        <end position="41"/>
    </location>
</feature>
<evidence type="ECO:0000313" key="2">
    <source>
        <dbReference type="EMBL" id="AKF10923.1"/>
    </source>
</evidence>
<organism evidence="2 3">
    <name type="scientific">Sandaracinus amylolyticus</name>
    <dbReference type="NCBI Taxonomy" id="927083"/>
    <lineage>
        <taxon>Bacteria</taxon>
        <taxon>Pseudomonadati</taxon>
        <taxon>Myxococcota</taxon>
        <taxon>Polyangia</taxon>
        <taxon>Polyangiales</taxon>
        <taxon>Sandaracinaceae</taxon>
        <taxon>Sandaracinus</taxon>
    </lineage>
</organism>
<keyword evidence="3" id="KW-1185">Reference proteome</keyword>
<dbReference type="AlphaFoldDB" id="A0A0F6W9M6"/>
<dbReference type="Proteomes" id="UP000034883">
    <property type="component" value="Chromosome"/>
</dbReference>
<reference evidence="2 3" key="1">
    <citation type="submission" date="2015-03" db="EMBL/GenBank/DDBJ databases">
        <title>Genome assembly of Sandaracinus amylolyticus DSM 53668.</title>
        <authorList>
            <person name="Sharma G."/>
            <person name="Subramanian S."/>
        </authorList>
    </citation>
    <scope>NUCLEOTIDE SEQUENCE [LARGE SCALE GENOMIC DNA]</scope>
    <source>
        <strain evidence="2 3">DSM 53668</strain>
    </source>
</reference>
<sequence>MIRALLIALVLTACAESHQRGDEEPMLDATIADADAGTLDAGGRDAGRRNDAGPGPRCGPNRCRGGEICCHEECGICAFEDECADIVCGVR</sequence>
<evidence type="ECO:0000313" key="3">
    <source>
        <dbReference type="Proteomes" id="UP000034883"/>
    </source>
</evidence>
<dbReference type="STRING" id="927083.DB32_008072"/>
<name>A0A0F6W9M6_9BACT</name>